<protein>
    <recommendedName>
        <fullName evidence="1">cyclic-guanylate-specific phosphodiesterase</fullName>
        <ecNumber evidence="1">3.1.4.52</ecNumber>
    </recommendedName>
</protein>
<dbReference type="InterPro" id="IPR000700">
    <property type="entry name" value="PAS-assoc_C"/>
</dbReference>
<dbReference type="SUPFAM" id="SSF141868">
    <property type="entry name" value="EAL domain-like"/>
    <property type="match status" value="1"/>
</dbReference>
<evidence type="ECO:0000313" key="8">
    <source>
        <dbReference type="EMBL" id="MDO6452660.1"/>
    </source>
</evidence>
<organism evidence="8 9">
    <name type="scientific">Neptunomonas phycophila</name>
    <dbReference type="NCBI Taxonomy" id="1572645"/>
    <lineage>
        <taxon>Bacteria</taxon>
        <taxon>Pseudomonadati</taxon>
        <taxon>Pseudomonadota</taxon>
        <taxon>Gammaproteobacteria</taxon>
        <taxon>Oceanospirillales</taxon>
        <taxon>Oceanospirillaceae</taxon>
        <taxon>Neptunomonas</taxon>
    </lineage>
</organism>
<dbReference type="Gene3D" id="3.30.450.20">
    <property type="entry name" value="PAS domain"/>
    <property type="match status" value="2"/>
</dbReference>
<dbReference type="Pfam" id="PF00990">
    <property type="entry name" value="GGDEF"/>
    <property type="match status" value="1"/>
</dbReference>
<dbReference type="CDD" id="cd01949">
    <property type="entry name" value="GGDEF"/>
    <property type="match status" value="1"/>
</dbReference>
<dbReference type="GO" id="GO:0071111">
    <property type="term" value="F:cyclic-guanylate-specific phosphodiesterase activity"/>
    <property type="evidence" value="ECO:0007669"/>
    <property type="project" value="UniProtKB-EC"/>
</dbReference>
<dbReference type="PROSITE" id="PS50887">
    <property type="entry name" value="GGDEF"/>
    <property type="match status" value="1"/>
</dbReference>
<dbReference type="SMART" id="SM00267">
    <property type="entry name" value="GGDEF"/>
    <property type="match status" value="1"/>
</dbReference>
<dbReference type="SUPFAM" id="SSF55785">
    <property type="entry name" value="PYP-like sensor domain (PAS domain)"/>
    <property type="match status" value="2"/>
</dbReference>
<dbReference type="NCBIfam" id="TIGR00254">
    <property type="entry name" value="GGDEF"/>
    <property type="match status" value="1"/>
</dbReference>
<comment type="caution">
    <text evidence="8">The sequence shown here is derived from an EMBL/GenBank/DDBJ whole genome shotgun (WGS) entry which is preliminary data.</text>
</comment>
<dbReference type="SUPFAM" id="SSF55073">
    <property type="entry name" value="Nucleotide cyclase"/>
    <property type="match status" value="1"/>
</dbReference>
<dbReference type="NCBIfam" id="TIGR00229">
    <property type="entry name" value="sensory_box"/>
    <property type="match status" value="1"/>
</dbReference>
<feature type="domain" description="PAS" evidence="4">
    <location>
        <begin position="205"/>
        <end position="281"/>
    </location>
</feature>
<dbReference type="PROSITE" id="PS50112">
    <property type="entry name" value="PAS"/>
    <property type="match status" value="2"/>
</dbReference>
<proteinExistence type="predicted"/>
<dbReference type="Gene3D" id="3.30.450.40">
    <property type="match status" value="1"/>
</dbReference>
<dbReference type="SMART" id="SM00052">
    <property type="entry name" value="EAL"/>
    <property type="match status" value="1"/>
</dbReference>
<dbReference type="RefSeq" id="WP_303548686.1">
    <property type="nucleotide sequence ID" value="NZ_JAUOPG010000002.1"/>
</dbReference>
<evidence type="ECO:0000256" key="2">
    <source>
        <dbReference type="ARBA" id="ARBA00022636"/>
    </source>
</evidence>
<gene>
    <name evidence="8" type="ORF">Q4490_03695</name>
</gene>
<reference evidence="8" key="1">
    <citation type="submission" date="2023-07" db="EMBL/GenBank/DDBJ databases">
        <title>Genome content predicts the carbon catabolic preferences of heterotrophic bacteria.</title>
        <authorList>
            <person name="Gralka M."/>
        </authorList>
    </citation>
    <scope>NUCLEOTIDE SEQUENCE</scope>
    <source>
        <strain evidence="8">I2M16</strain>
    </source>
</reference>
<dbReference type="Proteomes" id="UP001169862">
    <property type="component" value="Unassembled WGS sequence"/>
</dbReference>
<dbReference type="InterPro" id="IPR035919">
    <property type="entry name" value="EAL_sf"/>
</dbReference>
<dbReference type="FunFam" id="3.20.20.450:FF:000001">
    <property type="entry name" value="Cyclic di-GMP phosphodiesterase yahA"/>
    <property type="match status" value="1"/>
</dbReference>
<feature type="region of interest" description="Disordered" evidence="3">
    <location>
        <begin position="1"/>
        <end position="30"/>
    </location>
</feature>
<dbReference type="CDD" id="cd01948">
    <property type="entry name" value="EAL"/>
    <property type="match status" value="1"/>
</dbReference>
<dbReference type="Pfam" id="PF13426">
    <property type="entry name" value="PAS_9"/>
    <property type="match status" value="1"/>
</dbReference>
<evidence type="ECO:0000259" key="7">
    <source>
        <dbReference type="PROSITE" id="PS50887"/>
    </source>
</evidence>
<evidence type="ECO:0000259" key="6">
    <source>
        <dbReference type="PROSITE" id="PS50883"/>
    </source>
</evidence>
<dbReference type="PROSITE" id="PS50113">
    <property type="entry name" value="PAC"/>
    <property type="match status" value="2"/>
</dbReference>
<evidence type="ECO:0000256" key="3">
    <source>
        <dbReference type="SAM" id="MobiDB-lite"/>
    </source>
</evidence>
<dbReference type="EMBL" id="JAUOPG010000002">
    <property type="protein sequence ID" value="MDO6452660.1"/>
    <property type="molecule type" value="Genomic_DNA"/>
</dbReference>
<dbReference type="Gene3D" id="3.20.20.450">
    <property type="entry name" value="EAL domain"/>
    <property type="match status" value="1"/>
</dbReference>
<dbReference type="Gene3D" id="3.30.70.270">
    <property type="match status" value="1"/>
</dbReference>
<keyword evidence="2" id="KW-0973">c-di-GMP</keyword>
<sequence length="896" mass="100840">MEAVSDLSSEKNSLVSVTGQPPVSNEQPGTQDLNRLLQLQRDLLSRIALLEPLETILHSLCSEVEKLIPESHVFVMKSHADQSMTLLCAPTIKPQYHIHLRNQRVDPNAPPWGRAVFVKAPEFESHTSSNRPKKAGYSLFERLKAQSCWSYPLYESADQVSGSFTILRTPLGFPSPLEARIHESAAHIASIALSKHQHTQFLQASESRFSNIVSSIPGVVMQTEFDEERRPYFSYVSDGIKPLFGISAQDAMNQFDLVWDHLHHDAQSTLRAYRRATHAKNKLWTAECRLTDVQGNQKWIYIASTPEWSENRSLVKINSILLDVTQEKETQAQLELAGIAFASTSEGIMVTDNKNRIVNINRAYCEMTGFKAHELLGRSPSVFSTGACDRRKFNTIFETLLSDGYWQGEVWGRRRTGEHYPQWLNITVVYNEHGVITHFVSVAADLSNVKESEARLRYMSQHDTLTDLPNRDLFKKLLDHAISEAGNSQRIAVLMIDLDRFKYINDTFGHQEGDQLLIQVSRRVRKALGDKGLLARVGGDEFTIMISPCSHQGEAERIASTVISTLEQPFRLKDHQIYANASIGMALYPDHGFDSTTLIKNADTAVHKAKESGRNKYACYRKEHSQFFEQWMRLEPDLRQALSQDQFRVFYQPQIDAMTGQLSGVEALLRWEHPTQGLMSPGEFLPIIEELGLMVKVGSWVIEQACAQAAKWRKAGFPYFKVAVNIAGQQILTKGLVDWVSQMLTKYDISPAQLELEIVENIVVKHADEVTPVLNALKDMGISLALDDFGTGYSSLSYLKMLPIQKVKIDQSLVRDIPTDSNDEAIARAVIALGHSLNLCVCAEGVESKEHQIFLRREGCDQLQGYLISRPVPAEALNSWMLQQAHLLNNNVGSSP</sequence>
<dbReference type="PIRSF" id="PIRSF005925">
    <property type="entry name" value="Dos"/>
    <property type="match status" value="1"/>
</dbReference>
<dbReference type="SUPFAM" id="SSF55781">
    <property type="entry name" value="GAF domain-like"/>
    <property type="match status" value="1"/>
</dbReference>
<feature type="domain" description="GGDEF" evidence="7">
    <location>
        <begin position="489"/>
        <end position="622"/>
    </location>
</feature>
<dbReference type="InterPro" id="IPR000160">
    <property type="entry name" value="GGDEF_dom"/>
</dbReference>
<dbReference type="SMART" id="SM00091">
    <property type="entry name" value="PAS"/>
    <property type="match status" value="2"/>
</dbReference>
<feature type="domain" description="PAC" evidence="5">
    <location>
        <begin position="406"/>
        <end position="458"/>
    </location>
</feature>
<evidence type="ECO:0000259" key="5">
    <source>
        <dbReference type="PROSITE" id="PS50113"/>
    </source>
</evidence>
<feature type="domain" description="PAS" evidence="4">
    <location>
        <begin position="326"/>
        <end position="404"/>
    </location>
</feature>
<dbReference type="InterPro" id="IPR029787">
    <property type="entry name" value="Nucleotide_cyclase"/>
</dbReference>
<dbReference type="Pfam" id="PF00563">
    <property type="entry name" value="EAL"/>
    <property type="match status" value="1"/>
</dbReference>
<feature type="domain" description="EAL" evidence="6">
    <location>
        <begin position="631"/>
        <end position="885"/>
    </location>
</feature>
<dbReference type="InterPro" id="IPR029016">
    <property type="entry name" value="GAF-like_dom_sf"/>
</dbReference>
<dbReference type="Pfam" id="PF08447">
    <property type="entry name" value="PAS_3"/>
    <property type="match status" value="1"/>
</dbReference>
<dbReference type="InterPro" id="IPR043128">
    <property type="entry name" value="Rev_trsase/Diguanyl_cyclase"/>
</dbReference>
<evidence type="ECO:0000256" key="1">
    <source>
        <dbReference type="ARBA" id="ARBA00012282"/>
    </source>
</evidence>
<feature type="domain" description="PAC" evidence="5">
    <location>
        <begin position="284"/>
        <end position="336"/>
    </location>
</feature>
<dbReference type="InterPro" id="IPR000014">
    <property type="entry name" value="PAS"/>
</dbReference>
<dbReference type="InterPro" id="IPR013655">
    <property type="entry name" value="PAS_fold_3"/>
</dbReference>
<dbReference type="PANTHER" id="PTHR44757:SF2">
    <property type="entry name" value="BIOFILM ARCHITECTURE MAINTENANCE PROTEIN MBAA"/>
    <property type="match status" value="1"/>
</dbReference>
<name>A0AAW7XF67_9GAMM</name>
<dbReference type="PANTHER" id="PTHR44757">
    <property type="entry name" value="DIGUANYLATE CYCLASE DGCP"/>
    <property type="match status" value="1"/>
</dbReference>
<evidence type="ECO:0000313" key="9">
    <source>
        <dbReference type="Proteomes" id="UP001169862"/>
    </source>
</evidence>
<accession>A0AAW7XF67</accession>
<dbReference type="InterPro" id="IPR001633">
    <property type="entry name" value="EAL_dom"/>
</dbReference>
<dbReference type="InterPro" id="IPR052155">
    <property type="entry name" value="Biofilm_reg_signaling"/>
</dbReference>
<dbReference type="InterPro" id="IPR035965">
    <property type="entry name" value="PAS-like_dom_sf"/>
</dbReference>
<dbReference type="InterPro" id="IPR012226">
    <property type="entry name" value="Diguanyl_cyclase/Pdiesterase"/>
</dbReference>
<dbReference type="EC" id="3.1.4.52" evidence="1"/>
<evidence type="ECO:0000259" key="4">
    <source>
        <dbReference type="PROSITE" id="PS50112"/>
    </source>
</evidence>
<dbReference type="PROSITE" id="PS50883">
    <property type="entry name" value="EAL"/>
    <property type="match status" value="1"/>
</dbReference>
<dbReference type="AlphaFoldDB" id="A0AAW7XF67"/>
<dbReference type="CDD" id="cd00130">
    <property type="entry name" value="PAS"/>
    <property type="match status" value="2"/>
</dbReference>